<dbReference type="PANTHER" id="PTHR44662:SF1">
    <property type="entry name" value="WD REPEAT-CONTAINING PROTEIN 81"/>
    <property type="match status" value="1"/>
</dbReference>
<feature type="domain" description="Pelota N-terminal" evidence="6">
    <location>
        <begin position="314"/>
        <end position="372"/>
    </location>
</feature>
<dbReference type="InterPro" id="IPR019775">
    <property type="entry name" value="WD40_repeat_CS"/>
</dbReference>
<evidence type="ECO:0000256" key="2">
    <source>
        <dbReference type="ARBA" id="ARBA00022737"/>
    </source>
</evidence>
<evidence type="ECO:0000256" key="3">
    <source>
        <dbReference type="PROSITE-ProRule" id="PRU00221"/>
    </source>
</evidence>
<sequence length="634" mass="70661">MCDKLKKYTVVKLPNLDFLKNMKGANKFLTSDEPGNSSCSPLRPPSLLKSSLLHCDSPSCSRSPLPSPSLLKSRSPLRFPSPLRSSSSSKSRSPLRSGSSSKSRSPLRSGSTSKSHSPLRSGSTSKSHSPLRSGSHSPLRSMGNMQYTDTIAFRKFVAKSLILVLKRTENLDARLKHIESELAIRKNVLENESEDETITLPLQSVEELQEFEASLHDKGTFKKMLKRFKFCEGKTVSTVTNAVLKKIMNNVTATEYSWQGRKGKKSLHNLFRLSALIKKAVREKCPSCTDTQIESAIGYWLAQAKARIQRQNKEGDSVKSSIRKEQSELSTASLTSNRIRTALTMENVDFNTQACMLRLKGRNIEENQYVKIVSVVLRYLKGNWFSYWAHEVGRPENDTSVHFNQIKLQSFVGHSNSISSLYVLDYENNFMSGSRDKTVKLWSLRSQGNGSCTSACQWTYSAHKKSVLSLTFVDSLRGLLRQCCTFMGFIYGSYSGTIGFAKILSCECSEKHAFALAHESEILQIVVVDNDTLVSSGLDQNVNVWNVHDGKLTTQHTGATEPFHCLHFYEYQELISGTTANRIGVHSEVSPEASYNCTKLQTDTFKGLMTAMGVLPLNQLLLLGSDNGQISLFC</sequence>
<evidence type="ECO:0000259" key="5">
    <source>
        <dbReference type="Pfam" id="PF16064"/>
    </source>
</evidence>
<dbReference type="InterPro" id="IPR058547">
    <property type="entry name" value="Pelota_N"/>
</dbReference>
<organism evidence="7 8">
    <name type="scientific">Hypothenemus hampei</name>
    <name type="common">Coffee berry borer</name>
    <dbReference type="NCBI Taxonomy" id="57062"/>
    <lineage>
        <taxon>Eukaryota</taxon>
        <taxon>Metazoa</taxon>
        <taxon>Ecdysozoa</taxon>
        <taxon>Arthropoda</taxon>
        <taxon>Hexapoda</taxon>
        <taxon>Insecta</taxon>
        <taxon>Pterygota</taxon>
        <taxon>Neoptera</taxon>
        <taxon>Endopterygota</taxon>
        <taxon>Coleoptera</taxon>
        <taxon>Polyphaga</taxon>
        <taxon>Cucujiformia</taxon>
        <taxon>Curculionidae</taxon>
        <taxon>Scolytinae</taxon>
        <taxon>Hypothenemus</taxon>
    </lineage>
</organism>
<evidence type="ECO:0008006" key="9">
    <source>
        <dbReference type="Google" id="ProtNLM"/>
    </source>
</evidence>
<feature type="repeat" description="WD" evidence="3">
    <location>
        <begin position="515"/>
        <end position="555"/>
    </location>
</feature>
<feature type="compositionally biased region" description="Low complexity" evidence="4">
    <location>
        <begin position="53"/>
        <end position="115"/>
    </location>
</feature>
<dbReference type="Proteomes" id="UP001566132">
    <property type="component" value="Unassembled WGS sequence"/>
</dbReference>
<evidence type="ECO:0000313" key="7">
    <source>
        <dbReference type="EMBL" id="KAL1492206.1"/>
    </source>
</evidence>
<dbReference type="SUPFAM" id="SSF50978">
    <property type="entry name" value="WD40 repeat-like"/>
    <property type="match status" value="1"/>
</dbReference>
<accession>A0ABD1EGD0</accession>
<dbReference type="InterPro" id="IPR036322">
    <property type="entry name" value="WD40_repeat_dom_sf"/>
</dbReference>
<dbReference type="AlphaFoldDB" id="A0ABD1EGD0"/>
<dbReference type="Pfam" id="PF26356">
    <property type="entry name" value="Pelota_N"/>
    <property type="match status" value="1"/>
</dbReference>
<keyword evidence="8" id="KW-1185">Reference proteome</keyword>
<gene>
    <name evidence="7" type="ORF">ABEB36_012688</name>
</gene>
<keyword evidence="2" id="KW-0677">Repeat</keyword>
<name>A0ABD1EGD0_HYPHA</name>
<dbReference type="SUPFAM" id="SSF159065">
    <property type="entry name" value="Dom34/Pelota N-terminal domain-like"/>
    <property type="match status" value="1"/>
</dbReference>
<reference evidence="7 8" key="1">
    <citation type="submission" date="2024-05" db="EMBL/GenBank/DDBJ databases">
        <title>Genetic variation in Jamaican populations of the coffee berry borer (Hypothenemus hampei).</title>
        <authorList>
            <person name="Errbii M."/>
            <person name="Myrie A."/>
        </authorList>
    </citation>
    <scope>NUCLEOTIDE SEQUENCE [LARGE SCALE GENOMIC DNA]</scope>
    <source>
        <strain evidence="7">JA-Hopewell-2020-01-JO</strain>
        <tissue evidence="7">Whole body</tissue>
    </source>
</reference>
<dbReference type="PROSITE" id="PS50082">
    <property type="entry name" value="WD_REPEATS_2"/>
    <property type="match status" value="2"/>
</dbReference>
<dbReference type="PANTHER" id="PTHR44662">
    <property type="entry name" value="WD REPEAT-CONTAINING PROTEIN 81"/>
    <property type="match status" value="1"/>
</dbReference>
<dbReference type="Pfam" id="PF00400">
    <property type="entry name" value="WD40"/>
    <property type="match status" value="1"/>
</dbReference>
<dbReference type="InterPro" id="IPR052651">
    <property type="entry name" value="WDR81"/>
</dbReference>
<dbReference type="InterPro" id="IPR032071">
    <property type="entry name" value="DUF4806"/>
</dbReference>
<dbReference type="InterPro" id="IPR038069">
    <property type="entry name" value="Pelota/DOM34_N"/>
</dbReference>
<feature type="domain" description="DUF4806" evidence="5">
    <location>
        <begin position="197"/>
        <end position="276"/>
    </location>
</feature>
<dbReference type="SMART" id="SM00320">
    <property type="entry name" value="WD40"/>
    <property type="match status" value="4"/>
</dbReference>
<evidence type="ECO:0000256" key="4">
    <source>
        <dbReference type="SAM" id="MobiDB-lite"/>
    </source>
</evidence>
<dbReference type="InterPro" id="IPR015943">
    <property type="entry name" value="WD40/YVTN_repeat-like_dom_sf"/>
</dbReference>
<dbReference type="PROSITE" id="PS00678">
    <property type="entry name" value="WD_REPEATS_1"/>
    <property type="match status" value="1"/>
</dbReference>
<feature type="region of interest" description="Disordered" evidence="4">
    <location>
        <begin position="53"/>
        <end position="142"/>
    </location>
</feature>
<protein>
    <recommendedName>
        <fullName evidence="9">DUF4806 domain-containing protein</fullName>
    </recommendedName>
</protein>
<comment type="caution">
    <text evidence="7">The sequence shown here is derived from an EMBL/GenBank/DDBJ whole genome shotgun (WGS) entry which is preliminary data.</text>
</comment>
<evidence type="ECO:0000259" key="6">
    <source>
        <dbReference type="Pfam" id="PF26356"/>
    </source>
</evidence>
<dbReference type="EMBL" id="JBDJPC010000009">
    <property type="protein sequence ID" value="KAL1492206.1"/>
    <property type="molecule type" value="Genomic_DNA"/>
</dbReference>
<evidence type="ECO:0000313" key="8">
    <source>
        <dbReference type="Proteomes" id="UP001566132"/>
    </source>
</evidence>
<dbReference type="PROSITE" id="PS50294">
    <property type="entry name" value="WD_REPEATS_REGION"/>
    <property type="match status" value="1"/>
</dbReference>
<feature type="compositionally biased region" description="Polar residues" evidence="4">
    <location>
        <begin position="116"/>
        <end position="142"/>
    </location>
</feature>
<dbReference type="Gene3D" id="2.130.10.10">
    <property type="entry name" value="YVTN repeat-like/Quinoprotein amine dehydrogenase"/>
    <property type="match status" value="1"/>
</dbReference>
<feature type="repeat" description="WD" evidence="3">
    <location>
        <begin position="411"/>
        <end position="446"/>
    </location>
</feature>
<evidence type="ECO:0000256" key="1">
    <source>
        <dbReference type="ARBA" id="ARBA00022574"/>
    </source>
</evidence>
<keyword evidence="1 3" id="KW-0853">WD repeat</keyword>
<dbReference type="Pfam" id="PF16064">
    <property type="entry name" value="DUF4806"/>
    <property type="match status" value="1"/>
</dbReference>
<dbReference type="Gene3D" id="2.30.30.870">
    <property type="entry name" value="Pelota, domain A"/>
    <property type="match status" value="1"/>
</dbReference>
<dbReference type="InterPro" id="IPR001680">
    <property type="entry name" value="WD40_rpt"/>
</dbReference>
<proteinExistence type="predicted"/>